<evidence type="ECO:0000313" key="4">
    <source>
        <dbReference type="Proteomes" id="UP001431783"/>
    </source>
</evidence>
<feature type="chain" id="PRO_5043654454" evidence="2">
    <location>
        <begin position="26"/>
        <end position="110"/>
    </location>
</feature>
<organism evidence="3 4">
    <name type="scientific">Henosepilachna vigintioctopunctata</name>
    <dbReference type="NCBI Taxonomy" id="420089"/>
    <lineage>
        <taxon>Eukaryota</taxon>
        <taxon>Metazoa</taxon>
        <taxon>Ecdysozoa</taxon>
        <taxon>Arthropoda</taxon>
        <taxon>Hexapoda</taxon>
        <taxon>Insecta</taxon>
        <taxon>Pterygota</taxon>
        <taxon>Neoptera</taxon>
        <taxon>Endopterygota</taxon>
        <taxon>Coleoptera</taxon>
        <taxon>Polyphaga</taxon>
        <taxon>Cucujiformia</taxon>
        <taxon>Coccinelloidea</taxon>
        <taxon>Coccinellidae</taxon>
        <taxon>Epilachninae</taxon>
        <taxon>Epilachnini</taxon>
        <taxon>Henosepilachna</taxon>
    </lineage>
</organism>
<proteinExistence type="predicted"/>
<accession>A0AAW1TQQ4</accession>
<feature type="region of interest" description="Disordered" evidence="1">
    <location>
        <begin position="29"/>
        <end position="61"/>
    </location>
</feature>
<keyword evidence="2" id="KW-0732">Signal</keyword>
<dbReference type="AlphaFoldDB" id="A0AAW1TQQ4"/>
<feature type="compositionally biased region" description="Polar residues" evidence="1">
    <location>
        <begin position="29"/>
        <end position="38"/>
    </location>
</feature>
<protein>
    <submittedName>
        <fullName evidence="3">Uncharacterized protein</fullName>
    </submittedName>
</protein>
<reference evidence="3 4" key="1">
    <citation type="submission" date="2023-03" db="EMBL/GenBank/DDBJ databases">
        <title>Genome insight into feeding habits of ladybird beetles.</title>
        <authorList>
            <person name="Li H.-S."/>
            <person name="Huang Y.-H."/>
            <person name="Pang H."/>
        </authorList>
    </citation>
    <scope>NUCLEOTIDE SEQUENCE [LARGE SCALE GENOMIC DNA]</scope>
    <source>
        <strain evidence="3">SYSU_2023b</strain>
        <tissue evidence="3">Whole body</tissue>
    </source>
</reference>
<name>A0AAW1TQQ4_9CUCU</name>
<evidence type="ECO:0000313" key="3">
    <source>
        <dbReference type="EMBL" id="KAK9870095.1"/>
    </source>
</evidence>
<comment type="caution">
    <text evidence="3">The sequence shown here is derived from an EMBL/GenBank/DDBJ whole genome shotgun (WGS) entry which is preliminary data.</text>
</comment>
<gene>
    <name evidence="3" type="ORF">WA026_006189</name>
</gene>
<evidence type="ECO:0000256" key="1">
    <source>
        <dbReference type="SAM" id="MobiDB-lite"/>
    </source>
</evidence>
<feature type="signal peptide" evidence="2">
    <location>
        <begin position="1"/>
        <end position="25"/>
    </location>
</feature>
<keyword evidence="4" id="KW-1185">Reference proteome</keyword>
<dbReference type="EMBL" id="JARQZJ010000002">
    <property type="protein sequence ID" value="KAK9870095.1"/>
    <property type="molecule type" value="Genomic_DNA"/>
</dbReference>
<dbReference type="Proteomes" id="UP001431783">
    <property type="component" value="Unassembled WGS sequence"/>
</dbReference>
<evidence type="ECO:0000256" key="2">
    <source>
        <dbReference type="SAM" id="SignalP"/>
    </source>
</evidence>
<sequence>MRVPFNFKAVLQIFAILLLVDCVLSFPQSGDSNSTSEPMNGALSDLEASFGGSTTTAAPETTTARKRTGFYYLLDWNSFLDVDDTKGKHVNLRFQPKIGDPSRFYSVRVP</sequence>